<protein>
    <recommendedName>
        <fullName evidence="3">Molybdopterin-guanine dinucleotide biosynthesis protein B (MobB) domain-containing protein</fullName>
    </recommendedName>
</protein>
<accession>A0A2H9PAT0</accession>
<dbReference type="EMBL" id="PFMS01000076">
    <property type="protein sequence ID" value="PIZ15674.1"/>
    <property type="molecule type" value="Genomic_DNA"/>
</dbReference>
<organism evidence="1 2">
    <name type="scientific">Candidatus Desantisbacteria bacterium CG_4_10_14_0_8_um_filter_39_17</name>
    <dbReference type="NCBI Taxonomy" id="1974542"/>
    <lineage>
        <taxon>Bacteria</taxon>
        <taxon>Candidatus Desantisiibacteriota</taxon>
    </lineage>
</organism>
<sequence>MSGAGKTALAETLLGKLDNWAACKVTTCIGGAAHRCPRGKKSCGVCSSLKKNYEIEKEEISSNGKDTQRLLKAGAKAVLWVKTKPEFLKKSIEVVFKRLRNYKGIIFEGNHALEVLNPDVAIMIMSKDGKIKKSAKEVMDKVDIFIKYEKK</sequence>
<reference evidence="2" key="1">
    <citation type="submission" date="2017-09" db="EMBL/GenBank/DDBJ databases">
        <title>Depth-based differentiation of microbial function through sediment-hosted aquifers and enrichment of novel symbionts in the deep terrestrial subsurface.</title>
        <authorList>
            <person name="Probst A.J."/>
            <person name="Ladd B."/>
            <person name="Jarett J.K."/>
            <person name="Geller-Mcgrath D.E."/>
            <person name="Sieber C.M.K."/>
            <person name="Emerson J.B."/>
            <person name="Anantharaman K."/>
            <person name="Thomas B.C."/>
            <person name="Malmstrom R."/>
            <person name="Stieglmeier M."/>
            <person name="Klingl A."/>
            <person name="Woyke T."/>
            <person name="Ryan C.M."/>
            <person name="Banfield J.F."/>
        </authorList>
    </citation>
    <scope>NUCLEOTIDE SEQUENCE [LARGE SCALE GENOMIC DNA]</scope>
</reference>
<dbReference type="InterPro" id="IPR027417">
    <property type="entry name" value="P-loop_NTPase"/>
</dbReference>
<proteinExistence type="predicted"/>
<evidence type="ECO:0008006" key="3">
    <source>
        <dbReference type="Google" id="ProtNLM"/>
    </source>
</evidence>
<name>A0A2H9PAT0_9BACT</name>
<evidence type="ECO:0000313" key="2">
    <source>
        <dbReference type="Proteomes" id="UP000234145"/>
    </source>
</evidence>
<comment type="caution">
    <text evidence="1">The sequence shown here is derived from an EMBL/GenBank/DDBJ whole genome shotgun (WGS) entry which is preliminary data.</text>
</comment>
<evidence type="ECO:0000313" key="1">
    <source>
        <dbReference type="EMBL" id="PIZ15674.1"/>
    </source>
</evidence>
<dbReference type="AlphaFoldDB" id="A0A2H9PAT0"/>
<dbReference type="Proteomes" id="UP000234145">
    <property type="component" value="Unassembled WGS sequence"/>
</dbReference>
<dbReference type="Gene3D" id="3.40.50.300">
    <property type="entry name" value="P-loop containing nucleotide triphosphate hydrolases"/>
    <property type="match status" value="1"/>
</dbReference>
<gene>
    <name evidence="1" type="ORF">COY51_04650</name>
</gene>